<dbReference type="EMBL" id="NQIK02000003">
    <property type="protein sequence ID" value="KAF7573655.1"/>
    <property type="molecule type" value="Genomic_DNA"/>
</dbReference>
<keyword evidence="4" id="KW-1185">Reference proteome</keyword>
<protein>
    <submittedName>
        <fullName evidence="3">Uncharacterized protein</fullName>
    </submittedName>
</protein>
<reference evidence="3" key="3">
    <citation type="journal article" date="2022" name="bioRxiv">
        <title>A global pangenome for the wheat fungal pathogen Pyrenophora tritici-repentis and prediction of effector protein structural homology.</title>
        <authorList>
            <person name="Moolhuijzen P."/>
            <person name="See P.T."/>
            <person name="Shi G."/>
            <person name="Powell H.R."/>
            <person name="Cockram J."/>
            <person name="Jorgensen L.N."/>
            <person name="Benslimane H."/>
            <person name="Strelkov S.E."/>
            <person name="Turner J."/>
            <person name="Liu Z."/>
            <person name="Moffat C.S."/>
        </authorList>
    </citation>
    <scope>NUCLEOTIDE SEQUENCE</scope>
    <source>
        <strain evidence="3">86-124</strain>
    </source>
</reference>
<dbReference type="Proteomes" id="UP000245464">
    <property type="component" value="Chromosome 3"/>
</dbReference>
<evidence type="ECO:0000313" key="3">
    <source>
        <dbReference type="EMBL" id="KAI1516068.1"/>
    </source>
</evidence>
<accession>A0A2W1E489</accession>
<reference evidence="4" key="4">
    <citation type="journal article" date="2022" name="Microb. Genom.">
        <title>A global pangenome for the wheat fungal pathogen Pyrenophora tritici-repentis and prediction of effector protein structural homology.</title>
        <authorList>
            <person name="Moolhuijzen P.M."/>
            <person name="See P.T."/>
            <person name="Shi G."/>
            <person name="Powell H.R."/>
            <person name="Cockram J."/>
            <person name="Jorgensen L.N."/>
            <person name="Benslimane H."/>
            <person name="Strelkov S.E."/>
            <person name="Turner J."/>
            <person name="Liu Z."/>
            <person name="Moffat C.S."/>
        </authorList>
    </citation>
    <scope>NUCLEOTIDE SEQUENCE [LARGE SCALE GENOMIC DNA]</scope>
</reference>
<sequence>MSSNEWSSMTRDEQRIATMREEHGFIPFEPSNNPALHFLATDPALRRDVFPEDWTGFTKTAEREFRARVKKLGAEISGINGIPIPPDMPLLWIKARRANQLYTYDRNKDLVYLLSHHLPPSWIRIRRGLLADFVRIAGARTVIPQPTPTSDNTLVAGRGQYISHQPREYIQRTSNIPEMPQSIPLVKQDNGVGQGSTMLSHHSQGPSQPTSDWLEVAQTRLASKPSVGTAQRCGYPPDPNYFSALPDQEVPAHQPQTVPGTSNIRKRSQNEVWDLPFWDLPFPKAAKLCDDYPEITAATKAAHDLGARLENDGGQRRQGLEACGVDHSAEKAAMVNSNPNLAAMDSLETQRRMVVSNTSDFEALHQAPYDARHDTRHATAYDTSINQAVSSTASRTNNGPEARGQVREGIDAAVARVDTAKAATTDDSFLPI</sequence>
<evidence type="ECO:0000256" key="1">
    <source>
        <dbReference type="SAM" id="MobiDB-lite"/>
    </source>
</evidence>
<feature type="compositionally biased region" description="Polar residues" evidence="1">
    <location>
        <begin position="195"/>
        <end position="210"/>
    </location>
</feature>
<reference evidence="3" key="2">
    <citation type="submission" date="2021-05" db="EMBL/GenBank/DDBJ databases">
        <authorList>
            <person name="Moolhuijzen P.M."/>
            <person name="Moffat C.S."/>
        </authorList>
    </citation>
    <scope>NUCLEOTIDE SEQUENCE</scope>
    <source>
        <strain evidence="3">86-124</strain>
    </source>
</reference>
<dbReference type="AlphaFoldDB" id="A0A2W1E489"/>
<feature type="region of interest" description="Disordered" evidence="1">
    <location>
        <begin position="191"/>
        <end position="210"/>
    </location>
</feature>
<reference evidence="2" key="1">
    <citation type="journal article" date="2018" name="BMC Genomics">
        <title>Comparative genomics of the wheat fungal pathogen Pyrenophora tritici-repentis reveals chromosomal variations and genome plasticity.</title>
        <authorList>
            <person name="Moolhuijzen P."/>
            <person name="See P.T."/>
            <person name="Hane J.K."/>
            <person name="Shi G."/>
            <person name="Liu Z."/>
            <person name="Oliver R.P."/>
            <person name="Moffat C.S."/>
        </authorList>
    </citation>
    <scope>NUCLEOTIDE SEQUENCE [LARGE SCALE GENOMIC DNA]</scope>
    <source>
        <strain evidence="2">M4</strain>
    </source>
</reference>
<dbReference type="OrthoDB" id="10426634at2759"/>
<comment type="caution">
    <text evidence="3">The sequence shown here is derived from an EMBL/GenBank/DDBJ whole genome shotgun (WGS) entry which is preliminary data.</text>
</comment>
<dbReference type="Proteomes" id="UP000249757">
    <property type="component" value="Unassembled WGS sequence"/>
</dbReference>
<evidence type="ECO:0000313" key="4">
    <source>
        <dbReference type="Proteomes" id="UP000249757"/>
    </source>
</evidence>
<proteinExistence type="predicted"/>
<organism evidence="3 4">
    <name type="scientific">Pyrenophora tritici-repentis</name>
    <dbReference type="NCBI Taxonomy" id="45151"/>
    <lineage>
        <taxon>Eukaryota</taxon>
        <taxon>Fungi</taxon>
        <taxon>Dikarya</taxon>
        <taxon>Ascomycota</taxon>
        <taxon>Pezizomycotina</taxon>
        <taxon>Dothideomycetes</taxon>
        <taxon>Pleosporomycetidae</taxon>
        <taxon>Pleosporales</taxon>
        <taxon>Pleosporineae</taxon>
        <taxon>Pleosporaceae</taxon>
        <taxon>Pyrenophora</taxon>
    </lineage>
</organism>
<name>A0A2W1E489_9PLEO</name>
<gene>
    <name evidence="3" type="ORF">Ptr86124_004605</name>
    <name evidence="2" type="ORF">PtrM4_085600</name>
</gene>
<dbReference type="EMBL" id="NRDI02000005">
    <property type="protein sequence ID" value="KAI1516068.1"/>
    <property type="molecule type" value="Genomic_DNA"/>
</dbReference>
<evidence type="ECO:0000313" key="2">
    <source>
        <dbReference type="EMBL" id="KAF7573655.1"/>
    </source>
</evidence>